<dbReference type="PANTHER" id="PTHR15361">
    <property type="entry name" value="RAD51/NUKS-INTERACTING PROTEIN"/>
    <property type="match status" value="1"/>
</dbReference>
<feature type="region of interest" description="Disordered" evidence="1">
    <location>
        <begin position="94"/>
        <end position="347"/>
    </location>
</feature>
<evidence type="ECO:0000259" key="2">
    <source>
        <dbReference type="Pfam" id="PF15696"/>
    </source>
</evidence>
<evidence type="ECO:0000313" key="4">
    <source>
        <dbReference type="Proteomes" id="UP000762676"/>
    </source>
</evidence>
<feature type="compositionally biased region" description="Polar residues" evidence="1">
    <location>
        <begin position="310"/>
        <end position="325"/>
    </location>
</feature>
<dbReference type="InterPro" id="IPR031419">
    <property type="entry name" value="RAD51_interact"/>
</dbReference>
<gene>
    <name evidence="3" type="ORF">ElyMa_000610200</name>
</gene>
<dbReference type="InterPro" id="IPR052003">
    <property type="entry name" value="HR_DNA-Binding_Protein"/>
</dbReference>
<protein>
    <submittedName>
        <fullName evidence="3">RAD51 associated protein 1</fullName>
    </submittedName>
</protein>
<dbReference type="PANTHER" id="PTHR15361:SF4">
    <property type="entry name" value="RAD51-ASSOCIATED PROTEIN 1"/>
    <property type="match status" value="1"/>
</dbReference>
<feature type="compositionally biased region" description="Basic and acidic residues" evidence="1">
    <location>
        <begin position="116"/>
        <end position="126"/>
    </location>
</feature>
<dbReference type="GO" id="GO:0003697">
    <property type="term" value="F:single-stranded DNA binding"/>
    <property type="evidence" value="ECO:0007669"/>
    <property type="project" value="TreeGrafter"/>
</dbReference>
<comment type="caution">
    <text evidence="3">The sequence shown here is derived from an EMBL/GenBank/DDBJ whole genome shotgun (WGS) entry which is preliminary data.</text>
</comment>
<feature type="domain" description="RAD51 interacting motif" evidence="2">
    <location>
        <begin position="311"/>
        <end position="344"/>
    </location>
</feature>
<feature type="region of interest" description="Disordered" evidence="1">
    <location>
        <begin position="1"/>
        <end position="81"/>
    </location>
</feature>
<sequence>MAERRSSRPKKVMKYSAFEELSDDDFADSTPPPPKKLKVSKSTDKKDSKKTAEVSVGQTVADVYEPESNKKSSRRVPVSDKIYERELQQALEMSLLQSQDSKEKKKTKMDSPSAQVKEKKENRSSEPAEPALKPVPGVVVEEKIELIEDKDQNAGRGISRRCRDKQEKQKVASVKGKRLESDDEYDDDGDEYPSNDEDDSNDSGEEEGSDDDSDFGDTCKPSKKKKTPVKTVKSSVKTEKKGAASKGKTLAPLSSKPKVVSPALSKTSGTYSVPKAAISSTKKTVTAPSRSPSVPASLTSNWKPPAFFSPGSSNPNLPTVKSPTSGLRLGLSRNQRVKSLHPSVRVT</sequence>
<feature type="compositionally biased region" description="Polar residues" evidence="1">
    <location>
        <begin position="278"/>
        <end position="302"/>
    </location>
</feature>
<dbReference type="GO" id="GO:0036297">
    <property type="term" value="P:interstrand cross-link repair"/>
    <property type="evidence" value="ECO:0007669"/>
    <property type="project" value="TreeGrafter"/>
</dbReference>
<feature type="compositionally biased region" description="Basic and acidic residues" evidence="1">
    <location>
        <begin position="41"/>
        <end position="52"/>
    </location>
</feature>
<dbReference type="AlphaFoldDB" id="A0AAV4G9K7"/>
<accession>A0AAV4G9K7</accession>
<dbReference type="EMBL" id="BMAT01001217">
    <property type="protein sequence ID" value="GFR81700.1"/>
    <property type="molecule type" value="Genomic_DNA"/>
</dbReference>
<evidence type="ECO:0000313" key="3">
    <source>
        <dbReference type="EMBL" id="GFR81700.1"/>
    </source>
</evidence>
<keyword evidence="4" id="KW-1185">Reference proteome</keyword>
<reference evidence="3 4" key="1">
    <citation type="journal article" date="2021" name="Elife">
        <title>Chloroplast acquisition without the gene transfer in kleptoplastic sea slugs, Plakobranchus ocellatus.</title>
        <authorList>
            <person name="Maeda T."/>
            <person name="Takahashi S."/>
            <person name="Yoshida T."/>
            <person name="Shimamura S."/>
            <person name="Takaki Y."/>
            <person name="Nagai Y."/>
            <person name="Toyoda A."/>
            <person name="Suzuki Y."/>
            <person name="Arimoto A."/>
            <person name="Ishii H."/>
            <person name="Satoh N."/>
            <person name="Nishiyama T."/>
            <person name="Hasebe M."/>
            <person name="Maruyama T."/>
            <person name="Minagawa J."/>
            <person name="Obokata J."/>
            <person name="Shigenobu S."/>
        </authorList>
    </citation>
    <scope>NUCLEOTIDE SEQUENCE [LARGE SCALE GENOMIC DNA]</scope>
</reference>
<evidence type="ECO:0000256" key="1">
    <source>
        <dbReference type="SAM" id="MobiDB-lite"/>
    </source>
</evidence>
<dbReference type="Proteomes" id="UP000762676">
    <property type="component" value="Unassembled WGS sequence"/>
</dbReference>
<dbReference type="GO" id="GO:0000724">
    <property type="term" value="P:double-strand break repair via homologous recombination"/>
    <property type="evidence" value="ECO:0007669"/>
    <property type="project" value="TreeGrafter"/>
</dbReference>
<feature type="compositionally biased region" description="Basic and acidic residues" evidence="1">
    <location>
        <begin position="140"/>
        <end position="153"/>
    </location>
</feature>
<feature type="compositionally biased region" description="Acidic residues" evidence="1">
    <location>
        <begin position="181"/>
        <end position="215"/>
    </location>
</feature>
<dbReference type="GO" id="GO:0003690">
    <property type="term" value="F:double-stranded DNA binding"/>
    <property type="evidence" value="ECO:0007669"/>
    <property type="project" value="TreeGrafter"/>
</dbReference>
<name>A0AAV4G9K7_9GAST</name>
<dbReference type="Pfam" id="PF15696">
    <property type="entry name" value="RAD51_interact"/>
    <property type="match status" value="1"/>
</dbReference>
<organism evidence="3 4">
    <name type="scientific">Elysia marginata</name>
    <dbReference type="NCBI Taxonomy" id="1093978"/>
    <lineage>
        <taxon>Eukaryota</taxon>
        <taxon>Metazoa</taxon>
        <taxon>Spiralia</taxon>
        <taxon>Lophotrochozoa</taxon>
        <taxon>Mollusca</taxon>
        <taxon>Gastropoda</taxon>
        <taxon>Heterobranchia</taxon>
        <taxon>Euthyneura</taxon>
        <taxon>Panpulmonata</taxon>
        <taxon>Sacoglossa</taxon>
        <taxon>Placobranchoidea</taxon>
        <taxon>Plakobranchidae</taxon>
        <taxon>Elysia</taxon>
    </lineage>
</organism>
<proteinExistence type="predicted"/>